<evidence type="ECO:0000259" key="2">
    <source>
        <dbReference type="PROSITE" id="PS50943"/>
    </source>
</evidence>
<keyword evidence="4" id="KW-1185">Reference proteome</keyword>
<dbReference type="Pfam" id="PF01381">
    <property type="entry name" value="HTH_3"/>
    <property type="match status" value="1"/>
</dbReference>
<dbReference type="RefSeq" id="WP_009382325.1">
    <property type="nucleotide sequence ID" value="NZ_AMSQ01000003.1"/>
</dbReference>
<dbReference type="PATRIC" id="fig|1229783.3.peg.503"/>
<name>K9ARM8_9STAP</name>
<dbReference type="InterPro" id="IPR010982">
    <property type="entry name" value="Lambda_DNA-bd_dom_sf"/>
</dbReference>
<sequence>MRNRIKELRARDGYNQTKLAKKVKVSRQTISMIERNEFMPSVHTAAKIANIFNERIEDIFIFEEEEL</sequence>
<evidence type="ECO:0000313" key="4">
    <source>
        <dbReference type="Proteomes" id="UP000009885"/>
    </source>
</evidence>
<dbReference type="AlphaFoldDB" id="K9ARM8"/>
<dbReference type="eggNOG" id="COG1476">
    <property type="taxonomic scope" value="Bacteria"/>
</dbReference>
<evidence type="ECO:0000256" key="1">
    <source>
        <dbReference type="ARBA" id="ARBA00023125"/>
    </source>
</evidence>
<evidence type="ECO:0000313" key="3">
    <source>
        <dbReference type="EMBL" id="EKU50098.1"/>
    </source>
</evidence>
<dbReference type="InterPro" id="IPR001387">
    <property type="entry name" value="Cro/C1-type_HTH"/>
</dbReference>
<dbReference type="STRING" id="1229783.C273_02478"/>
<dbReference type="PROSITE" id="PS50943">
    <property type="entry name" value="HTH_CROC1"/>
    <property type="match status" value="1"/>
</dbReference>
<dbReference type="PANTHER" id="PTHR46558">
    <property type="entry name" value="TRACRIPTIONAL REGULATORY PROTEIN-RELATED-RELATED"/>
    <property type="match status" value="1"/>
</dbReference>
<dbReference type="EMBL" id="AMSQ01000003">
    <property type="protein sequence ID" value="EKU50098.1"/>
    <property type="molecule type" value="Genomic_DNA"/>
</dbReference>
<reference evidence="3 4" key="1">
    <citation type="journal article" date="2013" name="Genome Announc.">
        <title>Genome Sequence of Staphylococcus massiliensis Strain S46, Isolated from the Surface of Healthy Human Skin.</title>
        <authorList>
            <person name="Srivastav R."/>
            <person name="Singh A."/>
            <person name="Jangir P.K."/>
            <person name="Kumari C."/>
            <person name="Muduli S."/>
            <person name="Sharma R."/>
        </authorList>
    </citation>
    <scope>NUCLEOTIDE SEQUENCE [LARGE SCALE GENOMIC DNA]</scope>
    <source>
        <strain evidence="3 4">S46</strain>
    </source>
</reference>
<dbReference type="Gene3D" id="1.10.260.40">
    <property type="entry name" value="lambda repressor-like DNA-binding domains"/>
    <property type="match status" value="1"/>
</dbReference>
<dbReference type="SUPFAM" id="SSF47413">
    <property type="entry name" value="lambda repressor-like DNA-binding domains"/>
    <property type="match status" value="1"/>
</dbReference>
<accession>K9ARM8</accession>
<keyword evidence="1" id="KW-0238">DNA-binding</keyword>
<protein>
    <submittedName>
        <fullName evidence="3">Putative transcriptional regulator</fullName>
    </submittedName>
</protein>
<organism evidence="3 4">
    <name type="scientific">Staphylococcus massiliensis S46</name>
    <dbReference type="NCBI Taxonomy" id="1229783"/>
    <lineage>
        <taxon>Bacteria</taxon>
        <taxon>Bacillati</taxon>
        <taxon>Bacillota</taxon>
        <taxon>Bacilli</taxon>
        <taxon>Bacillales</taxon>
        <taxon>Staphylococcaceae</taxon>
        <taxon>Staphylococcus</taxon>
    </lineage>
</organism>
<gene>
    <name evidence="3" type="ORF">C273_02478</name>
</gene>
<comment type="caution">
    <text evidence="3">The sequence shown here is derived from an EMBL/GenBank/DDBJ whole genome shotgun (WGS) entry which is preliminary data.</text>
</comment>
<dbReference type="SMART" id="SM00530">
    <property type="entry name" value="HTH_XRE"/>
    <property type="match status" value="1"/>
</dbReference>
<dbReference type="GO" id="GO:0003677">
    <property type="term" value="F:DNA binding"/>
    <property type="evidence" value="ECO:0007669"/>
    <property type="project" value="UniProtKB-KW"/>
</dbReference>
<proteinExistence type="predicted"/>
<dbReference type="PANTHER" id="PTHR46558:SF12">
    <property type="entry name" value="DNA-BINDING PROTEIN"/>
    <property type="match status" value="1"/>
</dbReference>
<dbReference type="Proteomes" id="UP000009885">
    <property type="component" value="Unassembled WGS sequence"/>
</dbReference>
<feature type="domain" description="HTH cro/C1-type" evidence="2">
    <location>
        <begin position="5"/>
        <end position="59"/>
    </location>
</feature>
<dbReference type="OrthoDB" id="6386941at2"/>
<dbReference type="CDD" id="cd00093">
    <property type="entry name" value="HTH_XRE"/>
    <property type="match status" value="1"/>
</dbReference>